<keyword evidence="4" id="KW-0132">Cell division</keyword>
<dbReference type="GO" id="GO:0035372">
    <property type="term" value="P:protein localization to microtubule"/>
    <property type="evidence" value="ECO:0007669"/>
    <property type="project" value="UniProtKB-ARBA"/>
</dbReference>
<dbReference type="EMBL" id="JADGKB010000071">
    <property type="protein sequence ID" value="KAJ3255134.1"/>
    <property type="molecule type" value="Genomic_DNA"/>
</dbReference>
<evidence type="ECO:0000256" key="7">
    <source>
        <dbReference type="ARBA" id="ARBA00023212"/>
    </source>
</evidence>
<evidence type="ECO:0000313" key="13">
    <source>
        <dbReference type="EMBL" id="KAJ3255134.1"/>
    </source>
</evidence>
<accession>A0AAD5UDC5</accession>
<dbReference type="GO" id="GO:0051010">
    <property type="term" value="F:microtubule plus-end binding"/>
    <property type="evidence" value="ECO:0007669"/>
    <property type="project" value="UniProtKB-ARBA"/>
</dbReference>
<comment type="subcellular location">
    <subcellularLocation>
        <location evidence="1">Cytoplasm</location>
        <location evidence="1">Cytoskeleton</location>
    </subcellularLocation>
</comment>
<dbReference type="InterPro" id="IPR036133">
    <property type="entry name" value="EB1_C_sf"/>
</dbReference>
<keyword evidence="6" id="KW-0498">Mitosis</keyword>
<dbReference type="Gene3D" id="1.20.5.1430">
    <property type="match status" value="1"/>
</dbReference>
<feature type="domain" description="Calponin-homology (CH)" evidence="11">
    <location>
        <begin position="2"/>
        <end position="103"/>
    </location>
</feature>
<comment type="caution">
    <text evidence="13">The sequence shown here is derived from an EMBL/GenBank/DDBJ whole genome shotgun (WGS) entry which is preliminary data.</text>
</comment>
<dbReference type="SUPFAM" id="SSF53474">
    <property type="entry name" value="alpha/beta-Hydrolases"/>
    <property type="match status" value="1"/>
</dbReference>
<dbReference type="GO" id="GO:0072686">
    <property type="term" value="C:mitotic spindle"/>
    <property type="evidence" value="ECO:0007669"/>
    <property type="project" value="UniProtKB-ARBA"/>
</dbReference>
<dbReference type="InterPro" id="IPR027328">
    <property type="entry name" value="MAPRE"/>
</dbReference>
<dbReference type="Pfam" id="PF03271">
    <property type="entry name" value="EB1"/>
    <property type="match status" value="1"/>
</dbReference>
<keyword evidence="8" id="KW-0131">Cell cycle</keyword>
<dbReference type="Gene3D" id="1.10.418.10">
    <property type="entry name" value="Calponin-like domain"/>
    <property type="match status" value="1"/>
</dbReference>
<evidence type="ECO:0000256" key="10">
    <source>
        <dbReference type="SAM" id="Coils"/>
    </source>
</evidence>
<keyword evidence="7" id="KW-0206">Cytoskeleton</keyword>
<dbReference type="PROSITE" id="PS50021">
    <property type="entry name" value="CH"/>
    <property type="match status" value="1"/>
</dbReference>
<dbReference type="InterPro" id="IPR006693">
    <property type="entry name" value="AB_hydrolase_lipase"/>
</dbReference>
<evidence type="ECO:0000256" key="2">
    <source>
        <dbReference type="ARBA" id="ARBA00010729"/>
    </source>
</evidence>
<gene>
    <name evidence="13" type="ORF">HK103_006597</name>
</gene>
<dbReference type="Proteomes" id="UP001210925">
    <property type="component" value="Unassembled WGS sequence"/>
</dbReference>
<organism evidence="13 14">
    <name type="scientific">Boothiomyces macroporosus</name>
    <dbReference type="NCBI Taxonomy" id="261099"/>
    <lineage>
        <taxon>Eukaryota</taxon>
        <taxon>Fungi</taxon>
        <taxon>Fungi incertae sedis</taxon>
        <taxon>Chytridiomycota</taxon>
        <taxon>Chytridiomycota incertae sedis</taxon>
        <taxon>Chytridiomycetes</taxon>
        <taxon>Rhizophydiales</taxon>
        <taxon>Terramycetaceae</taxon>
        <taxon>Boothiomyces</taxon>
    </lineage>
</organism>
<keyword evidence="3" id="KW-0963">Cytoplasm</keyword>
<evidence type="ECO:0000256" key="3">
    <source>
        <dbReference type="ARBA" id="ARBA00022490"/>
    </source>
</evidence>
<dbReference type="SUPFAM" id="SSF140612">
    <property type="entry name" value="EB1 dimerisation domain-like"/>
    <property type="match status" value="1"/>
</dbReference>
<evidence type="ECO:0000256" key="9">
    <source>
        <dbReference type="PROSITE-ProRule" id="PRU00576"/>
    </source>
</evidence>
<dbReference type="Gene3D" id="3.40.50.1820">
    <property type="entry name" value="alpha/beta hydrolase"/>
    <property type="match status" value="1"/>
</dbReference>
<reference evidence="13" key="1">
    <citation type="submission" date="2020-05" db="EMBL/GenBank/DDBJ databases">
        <title>Phylogenomic resolution of chytrid fungi.</title>
        <authorList>
            <person name="Stajich J.E."/>
            <person name="Amses K."/>
            <person name="Simmons R."/>
            <person name="Seto K."/>
            <person name="Myers J."/>
            <person name="Bonds A."/>
            <person name="Quandt C.A."/>
            <person name="Barry K."/>
            <person name="Liu P."/>
            <person name="Grigoriev I."/>
            <person name="Longcore J.E."/>
            <person name="James T.Y."/>
        </authorList>
    </citation>
    <scope>NUCLEOTIDE SEQUENCE</scope>
    <source>
        <strain evidence="13">PLAUS21</strain>
    </source>
</reference>
<evidence type="ECO:0000256" key="1">
    <source>
        <dbReference type="ARBA" id="ARBA00004245"/>
    </source>
</evidence>
<evidence type="ECO:0000259" key="12">
    <source>
        <dbReference type="PROSITE" id="PS51230"/>
    </source>
</evidence>
<keyword evidence="14" id="KW-1185">Reference proteome</keyword>
<proteinExistence type="inferred from homology"/>
<keyword evidence="10" id="KW-0175">Coiled coil</keyword>
<name>A0AAD5UDC5_9FUNG</name>
<dbReference type="AlphaFoldDB" id="A0AAD5UDC5"/>
<evidence type="ECO:0000259" key="11">
    <source>
        <dbReference type="PROSITE" id="PS50021"/>
    </source>
</evidence>
<feature type="coiled-coil region" evidence="10">
    <location>
        <begin position="168"/>
        <end position="195"/>
    </location>
</feature>
<sequence>MSESRTELLAWYNDLSQQNYTKVEQFGTGAGHCLIMDSIFRDVPLSKVKFNAKHEWEYVANFKVLQTIFDKHKIDNAIPVERLIKCKFQDNLEFLQWIKKFWDQYYPGGSYDSKATSVKKKTASTAKPFQKSLSNNSVEEHPKPVRLLKTPKTAAAAAAVPNTHRDLIDEYQKVANDLTLQVNELKITVDQVEKEREFYFGKLREIEVYIQSRIEGGIDSNLDAAFKDIQNIMYKSRVDKLRKTSDLFKIKGAANIIKYWGYPCEEHNVVTRDGYHIGLQRIPYSRNQIHPTPSNFPVIVWHGLSNSSDMFVASNPESSLAFVLADAGFDVWLGNARGTDYSFKHEYLNLNDKRDLKKFWEFSIDHLANFDVPAVVDYVLSYTKREKVSYIGFSQGSAQGFLLLT</sequence>
<evidence type="ECO:0000256" key="5">
    <source>
        <dbReference type="ARBA" id="ARBA00022701"/>
    </source>
</evidence>
<evidence type="ECO:0000256" key="4">
    <source>
        <dbReference type="ARBA" id="ARBA00022618"/>
    </source>
</evidence>
<evidence type="ECO:0000313" key="14">
    <source>
        <dbReference type="Proteomes" id="UP001210925"/>
    </source>
</evidence>
<dbReference type="GO" id="GO:0051301">
    <property type="term" value="P:cell division"/>
    <property type="evidence" value="ECO:0007669"/>
    <property type="project" value="UniProtKB-KW"/>
</dbReference>
<dbReference type="GO" id="GO:0035371">
    <property type="term" value="C:microtubule plus-end"/>
    <property type="evidence" value="ECO:0007669"/>
    <property type="project" value="UniProtKB-ARBA"/>
</dbReference>
<dbReference type="PROSITE" id="PS51230">
    <property type="entry name" value="EB1_C"/>
    <property type="match status" value="1"/>
</dbReference>
<dbReference type="GO" id="GO:0006629">
    <property type="term" value="P:lipid metabolic process"/>
    <property type="evidence" value="ECO:0007669"/>
    <property type="project" value="InterPro"/>
</dbReference>
<dbReference type="FunFam" id="1.10.418.10:FF:000028">
    <property type="entry name" value="RP/EB family microtubule-associated protein"/>
    <property type="match status" value="1"/>
</dbReference>
<evidence type="ECO:0000256" key="8">
    <source>
        <dbReference type="ARBA" id="ARBA00023306"/>
    </source>
</evidence>
<dbReference type="InterPro" id="IPR004953">
    <property type="entry name" value="EB1_C"/>
</dbReference>
<dbReference type="SUPFAM" id="SSF47576">
    <property type="entry name" value="Calponin-homology domain, CH-domain"/>
    <property type="match status" value="1"/>
</dbReference>
<dbReference type="PANTHER" id="PTHR10623">
    <property type="entry name" value="MICROTUBULE-ASSOCIATED PROTEIN RP/EB FAMILY MEMBER"/>
    <property type="match status" value="1"/>
</dbReference>
<keyword evidence="5 9" id="KW-0493">Microtubule</keyword>
<dbReference type="Pfam" id="PF04083">
    <property type="entry name" value="Abhydro_lipase"/>
    <property type="match status" value="1"/>
</dbReference>
<feature type="domain" description="EB1 C-terminal" evidence="12">
    <location>
        <begin position="167"/>
        <end position="242"/>
    </location>
</feature>
<dbReference type="InterPro" id="IPR001715">
    <property type="entry name" value="CH_dom"/>
</dbReference>
<comment type="similarity">
    <text evidence="2">Belongs to the MAPRE family.</text>
</comment>
<dbReference type="InterPro" id="IPR029058">
    <property type="entry name" value="AB_hydrolase_fold"/>
</dbReference>
<evidence type="ECO:0000256" key="6">
    <source>
        <dbReference type="ARBA" id="ARBA00022776"/>
    </source>
</evidence>
<dbReference type="InterPro" id="IPR036872">
    <property type="entry name" value="CH_dom_sf"/>
</dbReference>
<dbReference type="GO" id="GO:0030473">
    <property type="term" value="P:nuclear migration along microtubule"/>
    <property type="evidence" value="ECO:0007669"/>
    <property type="project" value="UniProtKB-ARBA"/>
</dbReference>
<protein>
    <submittedName>
        <fullName evidence="13">Uncharacterized protein</fullName>
    </submittedName>
</protein>